<dbReference type="AlphaFoldDB" id="A0A9W8S1S5"/>
<dbReference type="Proteomes" id="UP001152049">
    <property type="component" value="Unassembled WGS sequence"/>
</dbReference>
<dbReference type="Pfam" id="PF24883">
    <property type="entry name" value="NPHP3_N"/>
    <property type="match status" value="1"/>
</dbReference>
<evidence type="ECO:0000259" key="2">
    <source>
        <dbReference type="Pfam" id="PF17107"/>
    </source>
</evidence>
<protein>
    <recommendedName>
        <fullName evidence="7">NACHT domain-containing protein</fullName>
    </recommendedName>
</protein>
<accession>A0A9W8S1S5</accession>
<dbReference type="OrthoDB" id="443402at2759"/>
<dbReference type="PANTHER" id="PTHR10039">
    <property type="entry name" value="AMELOGENIN"/>
    <property type="match status" value="1"/>
</dbReference>
<evidence type="ECO:0008006" key="7">
    <source>
        <dbReference type="Google" id="ProtNLM"/>
    </source>
</evidence>
<dbReference type="SUPFAM" id="SSF52540">
    <property type="entry name" value="P-loop containing nucleoside triphosphate hydrolases"/>
    <property type="match status" value="1"/>
</dbReference>
<name>A0A9W8S1S5_9HYPO</name>
<keyword evidence="1" id="KW-0677">Repeat</keyword>
<dbReference type="Pfam" id="PF25053">
    <property type="entry name" value="DUF7791"/>
    <property type="match status" value="1"/>
</dbReference>
<evidence type="ECO:0000313" key="5">
    <source>
        <dbReference type="EMBL" id="KAJ4264312.1"/>
    </source>
</evidence>
<evidence type="ECO:0000313" key="6">
    <source>
        <dbReference type="Proteomes" id="UP001152049"/>
    </source>
</evidence>
<keyword evidence="6" id="KW-1185">Reference proteome</keyword>
<evidence type="ECO:0000259" key="4">
    <source>
        <dbReference type="Pfam" id="PF25053"/>
    </source>
</evidence>
<feature type="domain" description="DUF7791" evidence="4">
    <location>
        <begin position="598"/>
        <end position="686"/>
    </location>
</feature>
<dbReference type="InterPro" id="IPR031352">
    <property type="entry name" value="SesA"/>
</dbReference>
<evidence type="ECO:0000259" key="3">
    <source>
        <dbReference type="Pfam" id="PF24883"/>
    </source>
</evidence>
<dbReference type="Gene3D" id="3.40.50.300">
    <property type="entry name" value="P-loop containing nucleotide triphosphate hydrolases"/>
    <property type="match status" value="1"/>
</dbReference>
<organism evidence="5 6">
    <name type="scientific">Fusarium torreyae</name>
    <dbReference type="NCBI Taxonomy" id="1237075"/>
    <lineage>
        <taxon>Eukaryota</taxon>
        <taxon>Fungi</taxon>
        <taxon>Dikarya</taxon>
        <taxon>Ascomycota</taxon>
        <taxon>Pezizomycotina</taxon>
        <taxon>Sordariomycetes</taxon>
        <taxon>Hypocreomycetidae</taxon>
        <taxon>Hypocreales</taxon>
        <taxon>Nectriaceae</taxon>
        <taxon>Fusarium</taxon>
    </lineage>
</organism>
<proteinExistence type="predicted"/>
<feature type="domain" description="NACHT-NTPase and P-loop NTPases N-terminal" evidence="2">
    <location>
        <begin position="11"/>
        <end position="129"/>
    </location>
</feature>
<dbReference type="PANTHER" id="PTHR10039:SF5">
    <property type="entry name" value="NACHT DOMAIN-CONTAINING PROTEIN"/>
    <property type="match status" value="1"/>
</dbReference>
<dbReference type="EMBL" id="JAOQAZ010000008">
    <property type="protein sequence ID" value="KAJ4264312.1"/>
    <property type="molecule type" value="Genomic_DNA"/>
</dbReference>
<dbReference type="Pfam" id="PF17107">
    <property type="entry name" value="SesA"/>
    <property type="match status" value="1"/>
</dbReference>
<gene>
    <name evidence="5" type="ORF">NW762_005508</name>
</gene>
<evidence type="ECO:0000256" key="1">
    <source>
        <dbReference type="ARBA" id="ARBA00022737"/>
    </source>
</evidence>
<dbReference type="InterPro" id="IPR056884">
    <property type="entry name" value="NPHP3-like_N"/>
</dbReference>
<feature type="domain" description="Nephrocystin 3-like N-terminal" evidence="3">
    <location>
        <begin position="278"/>
        <end position="451"/>
    </location>
</feature>
<dbReference type="InterPro" id="IPR056693">
    <property type="entry name" value="DUF7791"/>
</dbReference>
<reference evidence="5" key="1">
    <citation type="submission" date="2022-09" db="EMBL/GenBank/DDBJ databases">
        <title>Fusarium specimens isolated from Avocado Roots.</title>
        <authorList>
            <person name="Stajich J."/>
            <person name="Roper C."/>
            <person name="Heimlech-Rivalta G."/>
        </authorList>
    </citation>
    <scope>NUCLEOTIDE SEQUENCE</scope>
    <source>
        <strain evidence="5">CF00136</strain>
    </source>
</reference>
<sequence>MDPVSAIGLASSIITFIDFGTELITGAIEIYRAPDGSSAADARLQDILNDLGDLVEELEKTFHAATKAEKNIKSLAQECGEDTRELKDILRGLKMAGRRTPWKSVKAKWMNMRAESRVEELKERLNEYRTDILLNLTLVLREEQSSIGQQLKQVKDSCEELKVDSAVSLDGLKTKLLNAIGDKAKTEQSLEDIKLLLTNLQSDTQRIPIEHRILRQLIFSEMNARRTQIHSADAATCGWIFGHPSAQEPELGRDLSNSFDRRLRLNENSAERENASYEFCTWLQNGRNIFLISGNAGCGKSTLVKYVARHDETKALLSTWAGDKTLVLADFYFWASGSRLQTTIPGLQRSLIFEVLRSCRELMPKVFPLQWERFQSRAGDSLVESVYFADEDIQQAFEILLTHGAHENYRFCFFIDGLDEYKGNLVERRQLAQRLKEWTYGGDVKICASSRPDREYLELLEYPSARINLHQVNGPAIQSYCHRQFTESLPTSPVDSLDWQYLEHEIVNMSRGVFLWAYLVVDILITAAHQGDPHHVIRKKLHETPRELDDLYDKMLANKTWGKIDRDRSNRILLLAAENPFSDYPKTFFPHERPEPPFSKPLRLVVFTWLNDLEDDAFPYTKMFHEEADADLKTHLDRAAKQIHALGRGLLEVRKSTMAHIEGPEVDFFHRSARDYLLQPERRSLMLKSLPNLEQCHSYGKILLARWIYAYQPLIKASVERQRSGQDAPTKETSIIGNKTIERRTFQQISTFDSVKSDITLIRVPLQDIDGSGLEVFTWAGLPVEESVRQQMLPFFLDDPNGVLDKTLELPAPPESAVSLLGQFDSVIRHYQEQSIAVMG</sequence>
<dbReference type="InterPro" id="IPR027417">
    <property type="entry name" value="P-loop_NTPase"/>
</dbReference>
<comment type="caution">
    <text evidence="5">The sequence shown here is derived from an EMBL/GenBank/DDBJ whole genome shotgun (WGS) entry which is preliminary data.</text>
</comment>